<protein>
    <recommendedName>
        <fullName evidence="4">ATP-cone domain-containing protein</fullName>
    </recommendedName>
</protein>
<dbReference type="EMBL" id="MFLE01000019">
    <property type="protein sequence ID" value="OGG61330.1"/>
    <property type="molecule type" value="Genomic_DNA"/>
</dbReference>
<evidence type="ECO:0000256" key="1">
    <source>
        <dbReference type="ARBA" id="ARBA00022741"/>
    </source>
</evidence>
<evidence type="ECO:0000259" key="4">
    <source>
        <dbReference type="PROSITE" id="PS51161"/>
    </source>
</evidence>
<keyword evidence="2 3" id="KW-0067">ATP-binding</keyword>
<evidence type="ECO:0000256" key="3">
    <source>
        <dbReference type="PROSITE-ProRule" id="PRU00492"/>
    </source>
</evidence>
<dbReference type="Gene3D" id="3.40.1350.10">
    <property type="match status" value="1"/>
</dbReference>
<dbReference type="GO" id="GO:0005524">
    <property type="term" value="F:ATP binding"/>
    <property type="evidence" value="ECO:0007669"/>
    <property type="project" value="UniProtKB-UniRule"/>
</dbReference>
<dbReference type="STRING" id="1798491.A3C87_04075"/>
<proteinExistence type="predicted"/>
<sequence>MLITKADGTTQQFDATKLERSLRRAGAKSEDVIQVLAEVEKSLTPGVKTHEIYERAFAVLRGRGGPTSARYTLRAAIQQLGPTGFPFEDFMARLFEYEGYKTLTRQNLQGQCALHEIDVVGYRGDKTFIGEVKFHKDPGYKSDLQTALYSYARYLDVLESKVCAEDICGINTLKIITNTKFTQAMLEYSLCKGIELHSWGFPHGDASLESLVEKYQMYPITILSSLSEHHKILLMQRSIVLCRDFIDKQQELRALKIPEKIIIAAAAEAEALFAQQIQ</sequence>
<comment type="caution">
    <text evidence="5">The sequence shown here is derived from an EMBL/GenBank/DDBJ whole genome shotgun (WGS) entry which is preliminary data.</text>
</comment>
<keyword evidence="1 3" id="KW-0547">Nucleotide-binding</keyword>
<organism evidence="5 6">
    <name type="scientific">Candidatus Kaiserbacteria bacterium RIFCSPHIGHO2_02_FULL_49_34</name>
    <dbReference type="NCBI Taxonomy" id="1798491"/>
    <lineage>
        <taxon>Bacteria</taxon>
        <taxon>Candidatus Kaiseribacteriota</taxon>
    </lineage>
</organism>
<evidence type="ECO:0000313" key="5">
    <source>
        <dbReference type="EMBL" id="OGG61330.1"/>
    </source>
</evidence>
<dbReference type="Proteomes" id="UP000176511">
    <property type="component" value="Unassembled WGS sequence"/>
</dbReference>
<name>A0A1F6DJ37_9BACT</name>
<feature type="domain" description="ATP-cone" evidence="4">
    <location>
        <begin position="1"/>
        <end position="105"/>
    </location>
</feature>
<gene>
    <name evidence="5" type="ORF">A3C87_04075</name>
</gene>
<dbReference type="AlphaFoldDB" id="A0A1F6DJ37"/>
<dbReference type="Pfam" id="PF03477">
    <property type="entry name" value="ATP-cone"/>
    <property type="match status" value="1"/>
</dbReference>
<dbReference type="InterPro" id="IPR011856">
    <property type="entry name" value="tRNA_endonuc-like_dom_sf"/>
</dbReference>
<dbReference type="InterPro" id="IPR011335">
    <property type="entry name" value="Restrct_endonuc-II-like"/>
</dbReference>
<dbReference type="InterPro" id="IPR005144">
    <property type="entry name" value="ATP-cone_dom"/>
</dbReference>
<dbReference type="PROSITE" id="PS51161">
    <property type="entry name" value="ATP_CONE"/>
    <property type="match status" value="1"/>
</dbReference>
<accession>A0A1F6DJ37</accession>
<reference evidence="5 6" key="1">
    <citation type="journal article" date="2016" name="Nat. Commun.">
        <title>Thousands of microbial genomes shed light on interconnected biogeochemical processes in an aquifer system.</title>
        <authorList>
            <person name="Anantharaman K."/>
            <person name="Brown C.T."/>
            <person name="Hug L.A."/>
            <person name="Sharon I."/>
            <person name="Castelle C.J."/>
            <person name="Probst A.J."/>
            <person name="Thomas B.C."/>
            <person name="Singh A."/>
            <person name="Wilkins M.J."/>
            <person name="Karaoz U."/>
            <person name="Brodie E.L."/>
            <person name="Williams K.H."/>
            <person name="Hubbard S.S."/>
            <person name="Banfield J.F."/>
        </authorList>
    </citation>
    <scope>NUCLEOTIDE SEQUENCE [LARGE SCALE GENOMIC DNA]</scope>
</reference>
<evidence type="ECO:0000256" key="2">
    <source>
        <dbReference type="ARBA" id="ARBA00022840"/>
    </source>
</evidence>
<dbReference type="GO" id="GO:0003676">
    <property type="term" value="F:nucleic acid binding"/>
    <property type="evidence" value="ECO:0007669"/>
    <property type="project" value="InterPro"/>
</dbReference>
<evidence type="ECO:0000313" key="6">
    <source>
        <dbReference type="Proteomes" id="UP000176511"/>
    </source>
</evidence>
<dbReference type="SUPFAM" id="SSF52980">
    <property type="entry name" value="Restriction endonuclease-like"/>
    <property type="match status" value="1"/>
</dbReference>